<evidence type="ECO:0000313" key="4">
    <source>
        <dbReference type="Proteomes" id="UP000266441"/>
    </source>
</evidence>
<dbReference type="InterPro" id="IPR011990">
    <property type="entry name" value="TPR-like_helical_dom_sf"/>
</dbReference>
<keyword evidence="2" id="KW-0732">Signal</keyword>
<protein>
    <submittedName>
        <fullName evidence="3">Tetratricopeptide repeat protein</fullName>
    </submittedName>
</protein>
<name>A0A399D4C5_9BACT</name>
<evidence type="ECO:0000313" key="3">
    <source>
        <dbReference type="EMBL" id="RIH66263.1"/>
    </source>
</evidence>
<comment type="caution">
    <text evidence="3">The sequence shown here is derived from an EMBL/GenBank/DDBJ whole genome shotgun (WGS) entry which is preliminary data.</text>
</comment>
<dbReference type="Proteomes" id="UP000266441">
    <property type="component" value="Unassembled WGS sequence"/>
</dbReference>
<gene>
    <name evidence="3" type="ORF">D1164_04960</name>
</gene>
<dbReference type="PROSITE" id="PS50005">
    <property type="entry name" value="TPR"/>
    <property type="match status" value="1"/>
</dbReference>
<feature type="repeat" description="TPR" evidence="1">
    <location>
        <begin position="391"/>
        <end position="424"/>
    </location>
</feature>
<reference evidence="3 4" key="1">
    <citation type="journal article" date="2015" name="Int. J. Syst. Evol. Microbiol.">
        <title>Mariniphaga sediminis sp. nov., isolated from coastal sediment.</title>
        <authorList>
            <person name="Wang F.Q."/>
            <person name="Shen Q.Y."/>
            <person name="Chen G.J."/>
            <person name="Du Z.J."/>
        </authorList>
    </citation>
    <scope>NUCLEOTIDE SEQUENCE [LARGE SCALE GENOMIC DNA]</scope>
    <source>
        <strain evidence="3 4">SY21</strain>
    </source>
</reference>
<dbReference type="EMBL" id="QWET01000003">
    <property type="protein sequence ID" value="RIH66263.1"/>
    <property type="molecule type" value="Genomic_DNA"/>
</dbReference>
<dbReference type="AlphaFoldDB" id="A0A399D4C5"/>
<proteinExistence type="predicted"/>
<dbReference type="Gene3D" id="1.25.40.10">
    <property type="entry name" value="Tetratricopeptide repeat domain"/>
    <property type="match status" value="1"/>
</dbReference>
<evidence type="ECO:0000256" key="2">
    <source>
        <dbReference type="SAM" id="SignalP"/>
    </source>
</evidence>
<organism evidence="3 4">
    <name type="scientific">Mariniphaga sediminis</name>
    <dbReference type="NCBI Taxonomy" id="1628158"/>
    <lineage>
        <taxon>Bacteria</taxon>
        <taxon>Pseudomonadati</taxon>
        <taxon>Bacteroidota</taxon>
        <taxon>Bacteroidia</taxon>
        <taxon>Marinilabiliales</taxon>
        <taxon>Prolixibacteraceae</taxon>
        <taxon>Mariniphaga</taxon>
    </lineage>
</organism>
<sequence length="553" mass="63892">MIKINKTMKAVFRIALLITSLGLVFASNLQAQRMISGTVYRDGEPAAGINVEAHRGSSMMTSFDGKYKVEADEKTKWIKFTYINESKRLDIEDKTGDVFDFPFEGELPSAGEGEEEGESSDVILKSIKELIQDQDRDFMNEWSLYDQFYKQENFESALPHWRKIYARYPKSTLNIYIHGANMFEKFIEKSDSPEKKNENINELMKIYDKRVKYFNEKGFVLGRKATAWLKYKLENGRELENGELKETLTKGYDWTNESIAEGGSKTELPVLVLFMQTSRSLFKLGEIPKETVVKNYDICNNLLNTIQAETEEESKLSDIEKVKVAIEEIFSKSGAADCEALVNIFTPQFDENKDDIDFIKNMLRRLGNANCDETPLFSDATERLYELDPSAEAAYNMARRNVKSNDTERAKKYYQQAMEQETDKELLAKYYYEYGLFIFAKEHALQEARSYARKALDIKSNYCEALMLIGEIYVAASHSFGGDDFEKASIFWLVVDYFERARSNPDCAVDASTKIRDYRKYFPNKEEAFFRSLQEGKTYKVGGWINESTKVRF</sequence>
<keyword evidence="4" id="KW-1185">Reference proteome</keyword>
<dbReference type="SUPFAM" id="SSF48452">
    <property type="entry name" value="TPR-like"/>
    <property type="match status" value="1"/>
</dbReference>
<evidence type="ECO:0000256" key="1">
    <source>
        <dbReference type="PROSITE-ProRule" id="PRU00339"/>
    </source>
</evidence>
<keyword evidence="1" id="KW-0802">TPR repeat</keyword>
<feature type="signal peptide" evidence="2">
    <location>
        <begin position="1"/>
        <end position="31"/>
    </location>
</feature>
<accession>A0A399D4C5</accession>
<dbReference type="InterPro" id="IPR019734">
    <property type="entry name" value="TPR_rpt"/>
</dbReference>
<feature type="chain" id="PRO_5017436312" evidence="2">
    <location>
        <begin position="32"/>
        <end position="553"/>
    </location>
</feature>